<dbReference type="GO" id="GO:0071528">
    <property type="term" value="P:tRNA re-export from nucleus"/>
    <property type="evidence" value="ECO:0007669"/>
    <property type="project" value="UniProtKB-UniRule"/>
</dbReference>
<dbReference type="SUPFAM" id="SSF48371">
    <property type="entry name" value="ARM repeat"/>
    <property type="match status" value="1"/>
</dbReference>
<evidence type="ECO:0000313" key="11">
    <source>
        <dbReference type="EMBL" id="KAK3102231.1"/>
    </source>
</evidence>
<dbReference type="GO" id="GO:0031267">
    <property type="term" value="F:small GTPase binding"/>
    <property type="evidence" value="ECO:0007669"/>
    <property type="project" value="InterPro"/>
</dbReference>
<keyword evidence="5 9" id="KW-0694">RNA-binding</keyword>
<dbReference type="PANTHER" id="PTHR15952:SF11">
    <property type="entry name" value="EXPORTIN-T"/>
    <property type="match status" value="1"/>
</dbReference>
<dbReference type="Pfam" id="PF08389">
    <property type="entry name" value="Xpo1"/>
    <property type="match status" value="1"/>
</dbReference>
<dbReference type="Proteomes" id="UP001186944">
    <property type="component" value="Unassembled WGS sequence"/>
</dbReference>
<evidence type="ECO:0000256" key="6">
    <source>
        <dbReference type="ARBA" id="ARBA00023242"/>
    </source>
</evidence>
<proteinExistence type="inferred from homology"/>
<dbReference type="GO" id="GO:0016363">
    <property type="term" value="C:nuclear matrix"/>
    <property type="evidence" value="ECO:0007669"/>
    <property type="project" value="TreeGrafter"/>
</dbReference>
<dbReference type="GO" id="GO:0005737">
    <property type="term" value="C:cytoplasm"/>
    <property type="evidence" value="ECO:0007669"/>
    <property type="project" value="UniProtKB-SubCell"/>
</dbReference>
<dbReference type="PANTHER" id="PTHR15952">
    <property type="entry name" value="EXPORTIN-T/LOS1"/>
    <property type="match status" value="1"/>
</dbReference>
<keyword evidence="4 9" id="KW-0820">tRNA-binding</keyword>
<organism evidence="11 12">
    <name type="scientific">Pinctada imbricata</name>
    <name type="common">Atlantic pearl-oyster</name>
    <name type="synonym">Pinctada martensii</name>
    <dbReference type="NCBI Taxonomy" id="66713"/>
    <lineage>
        <taxon>Eukaryota</taxon>
        <taxon>Metazoa</taxon>
        <taxon>Spiralia</taxon>
        <taxon>Lophotrochozoa</taxon>
        <taxon>Mollusca</taxon>
        <taxon>Bivalvia</taxon>
        <taxon>Autobranchia</taxon>
        <taxon>Pteriomorphia</taxon>
        <taxon>Pterioida</taxon>
        <taxon>Pterioidea</taxon>
        <taxon>Pteriidae</taxon>
        <taxon>Pinctada</taxon>
    </lineage>
</organism>
<comment type="similarity">
    <text evidence="9">Belongs to the exportin family.</text>
</comment>
<dbReference type="GO" id="GO:0005643">
    <property type="term" value="C:nuclear pore"/>
    <property type="evidence" value="ECO:0007669"/>
    <property type="project" value="TreeGrafter"/>
</dbReference>
<evidence type="ECO:0000256" key="5">
    <source>
        <dbReference type="ARBA" id="ARBA00022884"/>
    </source>
</evidence>
<comment type="function">
    <text evidence="9">tRNA nucleus export receptor which facilitates tRNA translocation across the nuclear pore complex.</text>
</comment>
<evidence type="ECO:0000256" key="4">
    <source>
        <dbReference type="ARBA" id="ARBA00022555"/>
    </source>
</evidence>
<evidence type="ECO:0000259" key="10">
    <source>
        <dbReference type="Pfam" id="PF08389"/>
    </source>
</evidence>
<name>A0AA88YQL1_PINIB</name>
<evidence type="ECO:0000256" key="7">
    <source>
        <dbReference type="ARBA" id="ARBA00029784"/>
    </source>
</evidence>
<accession>A0AA88YQL1</accession>
<keyword evidence="3 9" id="KW-0963">Cytoplasm</keyword>
<reference evidence="11" key="1">
    <citation type="submission" date="2019-08" db="EMBL/GenBank/DDBJ databases">
        <title>The improved chromosome-level genome for the pearl oyster Pinctada fucata martensii using PacBio sequencing and Hi-C.</title>
        <authorList>
            <person name="Zheng Z."/>
        </authorList>
    </citation>
    <scope>NUCLEOTIDE SEQUENCE</scope>
    <source>
        <strain evidence="11">ZZ-2019</strain>
        <tissue evidence="11">Adductor muscle</tissue>
    </source>
</reference>
<keyword evidence="6 9" id="KW-0539">Nucleus</keyword>
<evidence type="ECO:0000256" key="9">
    <source>
        <dbReference type="RuleBase" id="RU366037"/>
    </source>
</evidence>
<comment type="subcellular location">
    <subcellularLocation>
        <location evidence="1 9">Cytoplasm</location>
    </subcellularLocation>
    <subcellularLocation>
        <location evidence="9">Nucleus</location>
    </subcellularLocation>
    <text evidence="9">Shuttles between the nucleus and the cytoplasm.</text>
</comment>
<dbReference type="GO" id="GO:0000049">
    <property type="term" value="F:tRNA binding"/>
    <property type="evidence" value="ECO:0007669"/>
    <property type="project" value="UniProtKB-UniRule"/>
</dbReference>
<dbReference type="InterPro" id="IPR040017">
    <property type="entry name" value="XPOT"/>
</dbReference>
<evidence type="ECO:0000256" key="2">
    <source>
        <dbReference type="ARBA" id="ARBA00018928"/>
    </source>
</evidence>
<dbReference type="InterPro" id="IPR016024">
    <property type="entry name" value="ARM-type_fold"/>
</dbReference>
<dbReference type="InterPro" id="IPR013598">
    <property type="entry name" value="Exportin-1/Importin-b-like"/>
</dbReference>
<protein>
    <recommendedName>
        <fullName evidence="2 9">Exportin-T</fullName>
    </recommendedName>
    <alternativeName>
        <fullName evidence="7 9">Exportin(tRNA)</fullName>
    </alternativeName>
    <alternativeName>
        <fullName evidence="8 9">tRNA exportin</fullName>
    </alternativeName>
</protein>
<comment type="caution">
    <text evidence="11">The sequence shown here is derived from an EMBL/GenBank/DDBJ whole genome shotgun (WGS) entry which is preliminary data.</text>
</comment>
<evidence type="ECO:0000256" key="3">
    <source>
        <dbReference type="ARBA" id="ARBA00022490"/>
    </source>
</evidence>
<keyword evidence="12" id="KW-1185">Reference proteome</keyword>
<gene>
    <name evidence="11" type="ORF">FSP39_009774</name>
</gene>
<dbReference type="Gene3D" id="1.25.10.10">
    <property type="entry name" value="Leucine-rich Repeat Variant"/>
    <property type="match status" value="1"/>
</dbReference>
<dbReference type="InterPro" id="IPR011989">
    <property type="entry name" value="ARM-like"/>
</dbReference>
<dbReference type="EMBL" id="VSWD01000005">
    <property type="protein sequence ID" value="KAK3102231.1"/>
    <property type="molecule type" value="Genomic_DNA"/>
</dbReference>
<evidence type="ECO:0000256" key="8">
    <source>
        <dbReference type="ARBA" id="ARBA00032199"/>
    </source>
</evidence>
<dbReference type="AlphaFoldDB" id="A0AA88YQL1"/>
<evidence type="ECO:0000313" key="12">
    <source>
        <dbReference type="Proteomes" id="UP001186944"/>
    </source>
</evidence>
<evidence type="ECO:0000256" key="1">
    <source>
        <dbReference type="ARBA" id="ARBA00004496"/>
    </source>
</evidence>
<keyword evidence="9" id="KW-0813">Transport</keyword>
<sequence length="262" mass="29506">MLTSDPKAVDIYLRVLLAIDSDVVDREIVHTNQEIERNGLIKDSMREQSVTQLTHTWYHILTQYQTTNPEVVCTCLDVIGKYITWIDISLIANDKFVPILLKFMTMTLLRESASDCIHDIINKGMEPVAKTKLVESFTNVLETTGVFSLTEDEEGDFLAKLSKLVNGIGVNLMISWQKLQKAEDLENARITMEALEGKIPLMFRFLGDEDDDVSGAVTPFAQEYISILKQIKTLSPKQRESIEAIIASRLPKQEPQGGTTLT</sequence>
<feature type="domain" description="Exportin-1/Importin-beta-like" evidence="10">
    <location>
        <begin position="3"/>
        <end position="117"/>
    </location>
</feature>